<organism evidence="1 2">
    <name type="scientific">Hyaloscypha hepaticicola</name>
    <dbReference type="NCBI Taxonomy" id="2082293"/>
    <lineage>
        <taxon>Eukaryota</taxon>
        <taxon>Fungi</taxon>
        <taxon>Dikarya</taxon>
        <taxon>Ascomycota</taxon>
        <taxon>Pezizomycotina</taxon>
        <taxon>Leotiomycetes</taxon>
        <taxon>Helotiales</taxon>
        <taxon>Hyaloscyphaceae</taxon>
        <taxon>Hyaloscypha</taxon>
    </lineage>
</organism>
<dbReference type="OrthoDB" id="5371818at2759"/>
<dbReference type="EMBL" id="KZ613473">
    <property type="protein sequence ID" value="PMD24304.1"/>
    <property type="molecule type" value="Genomic_DNA"/>
</dbReference>
<reference evidence="1 2" key="1">
    <citation type="submission" date="2016-05" db="EMBL/GenBank/DDBJ databases">
        <title>A degradative enzymes factory behind the ericoid mycorrhizal symbiosis.</title>
        <authorList>
            <consortium name="DOE Joint Genome Institute"/>
            <person name="Martino E."/>
            <person name="Morin E."/>
            <person name="Grelet G."/>
            <person name="Kuo A."/>
            <person name="Kohler A."/>
            <person name="Daghino S."/>
            <person name="Barry K."/>
            <person name="Choi C."/>
            <person name="Cichocki N."/>
            <person name="Clum A."/>
            <person name="Copeland A."/>
            <person name="Hainaut M."/>
            <person name="Haridas S."/>
            <person name="Labutti K."/>
            <person name="Lindquist E."/>
            <person name="Lipzen A."/>
            <person name="Khouja H.-R."/>
            <person name="Murat C."/>
            <person name="Ohm R."/>
            <person name="Olson A."/>
            <person name="Spatafora J."/>
            <person name="Veneault-Fourrey C."/>
            <person name="Henrissat B."/>
            <person name="Grigoriev I."/>
            <person name="Martin F."/>
            <person name="Perotto S."/>
        </authorList>
    </citation>
    <scope>NUCLEOTIDE SEQUENCE [LARGE SCALE GENOMIC DNA]</scope>
    <source>
        <strain evidence="1 2">UAMH 7357</strain>
    </source>
</reference>
<accession>A0A2J6QDG3</accession>
<dbReference type="Proteomes" id="UP000235672">
    <property type="component" value="Unassembled WGS sequence"/>
</dbReference>
<evidence type="ECO:0000313" key="1">
    <source>
        <dbReference type="EMBL" id="PMD24304.1"/>
    </source>
</evidence>
<dbReference type="AlphaFoldDB" id="A0A2J6QDG3"/>
<evidence type="ECO:0000313" key="2">
    <source>
        <dbReference type="Proteomes" id="UP000235672"/>
    </source>
</evidence>
<sequence length="79" mass="9278">MIKLTRQQEFEQKAFKMIRGSADLYFSTEDDVKFVRKRLKENGIELVGLGDKKSDDRVVERTDARGKLRSVYYWDSDGI</sequence>
<keyword evidence="2" id="KW-1185">Reference proteome</keyword>
<dbReference type="STRING" id="1745343.A0A2J6QDG3"/>
<name>A0A2J6QDG3_9HELO</name>
<proteinExistence type="predicted"/>
<gene>
    <name evidence="1" type="ORF">NA56DRAFT_567186</name>
</gene>
<protein>
    <submittedName>
        <fullName evidence="1">Uncharacterized protein</fullName>
    </submittedName>
</protein>
<dbReference type="InterPro" id="IPR029068">
    <property type="entry name" value="Glyas_Bleomycin-R_OHBP_Dase"/>
</dbReference>
<dbReference type="Gene3D" id="3.10.180.10">
    <property type="entry name" value="2,3-Dihydroxybiphenyl 1,2-Dioxygenase, domain 1"/>
    <property type="match status" value="1"/>
</dbReference>